<dbReference type="EMBL" id="UZAM01017945">
    <property type="protein sequence ID" value="VDP48898.1"/>
    <property type="molecule type" value="Genomic_DNA"/>
</dbReference>
<protein>
    <submittedName>
        <fullName evidence="4">Glucosamine_iso domain-containing protein</fullName>
    </submittedName>
</protein>
<keyword evidence="3" id="KW-1185">Reference proteome</keyword>
<dbReference type="InterPro" id="IPR037171">
    <property type="entry name" value="NagB/RpiA_transferase-like"/>
</dbReference>
<evidence type="ECO:0000313" key="4">
    <source>
        <dbReference type="WBParaSite" id="SBAD_0001289801-mRNA-1"/>
    </source>
</evidence>
<evidence type="ECO:0000313" key="2">
    <source>
        <dbReference type="EMBL" id="VDP48898.1"/>
    </source>
</evidence>
<dbReference type="PANTHER" id="PTHR11054">
    <property type="entry name" value="6-PHOSPHOGLUCONOLACTONASE"/>
    <property type="match status" value="1"/>
</dbReference>
<name>A0A183J9E2_9BILA</name>
<dbReference type="GO" id="GO:0005975">
    <property type="term" value="P:carbohydrate metabolic process"/>
    <property type="evidence" value="ECO:0007669"/>
    <property type="project" value="InterPro"/>
</dbReference>
<dbReference type="OrthoDB" id="432544at2759"/>
<gene>
    <name evidence="2" type="ORF">SBAD_LOCUS12490</name>
</gene>
<accession>A0A183J9E2</accession>
<dbReference type="PANTHER" id="PTHR11054:SF22">
    <property type="entry name" value="6-PHOSPHOGLUCONOLACTONASE 3, CHLOROPLASTIC"/>
    <property type="match status" value="1"/>
</dbReference>
<sequence>MEVKDHAVAAVLSSVKPPAERVTLTLPILNAARNVAFVVTGAEKAAIVKRVIDGDDSLPAAMVRPTDGRLYWVMDEQVSRGLN</sequence>
<dbReference type="Proteomes" id="UP000270296">
    <property type="component" value="Unassembled WGS sequence"/>
</dbReference>
<proteinExistence type="predicted"/>
<evidence type="ECO:0000313" key="3">
    <source>
        <dbReference type="Proteomes" id="UP000270296"/>
    </source>
</evidence>
<dbReference type="WBParaSite" id="SBAD_0001289801-mRNA-1">
    <property type="protein sequence ID" value="SBAD_0001289801-mRNA-1"/>
    <property type="gene ID" value="SBAD_0001289801"/>
</dbReference>
<feature type="domain" description="Glucosamine/galactosamine-6-phosphate isomerase" evidence="1">
    <location>
        <begin position="3"/>
        <end position="72"/>
    </location>
</feature>
<reference evidence="4" key="1">
    <citation type="submission" date="2016-06" db="UniProtKB">
        <authorList>
            <consortium name="WormBaseParasite"/>
        </authorList>
    </citation>
    <scope>IDENTIFICATION</scope>
</reference>
<dbReference type="Pfam" id="PF01182">
    <property type="entry name" value="Glucosamine_iso"/>
    <property type="match status" value="1"/>
</dbReference>
<evidence type="ECO:0000259" key="1">
    <source>
        <dbReference type="Pfam" id="PF01182"/>
    </source>
</evidence>
<organism evidence="4">
    <name type="scientific">Soboliphyme baturini</name>
    <dbReference type="NCBI Taxonomy" id="241478"/>
    <lineage>
        <taxon>Eukaryota</taxon>
        <taxon>Metazoa</taxon>
        <taxon>Ecdysozoa</taxon>
        <taxon>Nematoda</taxon>
        <taxon>Enoplea</taxon>
        <taxon>Dorylaimia</taxon>
        <taxon>Dioctophymatida</taxon>
        <taxon>Dioctophymatoidea</taxon>
        <taxon>Soboliphymatidae</taxon>
        <taxon>Soboliphyme</taxon>
    </lineage>
</organism>
<dbReference type="Gene3D" id="3.40.50.1360">
    <property type="match status" value="1"/>
</dbReference>
<dbReference type="AlphaFoldDB" id="A0A183J9E2"/>
<dbReference type="InterPro" id="IPR039104">
    <property type="entry name" value="6PGL"/>
</dbReference>
<dbReference type="SUPFAM" id="SSF100950">
    <property type="entry name" value="NagB/RpiA/CoA transferase-like"/>
    <property type="match status" value="1"/>
</dbReference>
<dbReference type="InterPro" id="IPR006148">
    <property type="entry name" value="Glc/Gal-6P_isomerase"/>
</dbReference>
<reference evidence="2 3" key="2">
    <citation type="submission" date="2018-11" db="EMBL/GenBank/DDBJ databases">
        <authorList>
            <consortium name="Pathogen Informatics"/>
        </authorList>
    </citation>
    <scope>NUCLEOTIDE SEQUENCE [LARGE SCALE GENOMIC DNA]</scope>
</reference>